<dbReference type="Proteomes" id="UP000800039">
    <property type="component" value="Unassembled WGS sequence"/>
</dbReference>
<dbReference type="RefSeq" id="XP_040787081.1">
    <property type="nucleotide sequence ID" value="XM_040928521.1"/>
</dbReference>
<protein>
    <submittedName>
        <fullName evidence="1">Uncharacterized protein</fullName>
    </submittedName>
</protein>
<dbReference type="OrthoDB" id="3794824at2759"/>
<reference evidence="1" key="1">
    <citation type="submission" date="2020-01" db="EMBL/GenBank/DDBJ databases">
        <authorList>
            <consortium name="DOE Joint Genome Institute"/>
            <person name="Haridas S."/>
            <person name="Albert R."/>
            <person name="Binder M."/>
            <person name="Bloem J."/>
            <person name="Labutti K."/>
            <person name="Salamov A."/>
            <person name="Andreopoulos B."/>
            <person name="Baker S.E."/>
            <person name="Barry K."/>
            <person name="Bills G."/>
            <person name="Bluhm B.H."/>
            <person name="Cannon C."/>
            <person name="Castanera R."/>
            <person name="Culley D.E."/>
            <person name="Daum C."/>
            <person name="Ezra D."/>
            <person name="Gonzalez J.B."/>
            <person name="Henrissat B."/>
            <person name="Kuo A."/>
            <person name="Liang C."/>
            <person name="Lipzen A."/>
            <person name="Lutzoni F."/>
            <person name="Magnuson J."/>
            <person name="Mondo S."/>
            <person name="Nolan M."/>
            <person name="Ohm R."/>
            <person name="Pangilinan J."/>
            <person name="Park H.-J."/>
            <person name="Ramirez L."/>
            <person name="Alfaro M."/>
            <person name="Sun H."/>
            <person name="Tritt A."/>
            <person name="Yoshinaga Y."/>
            <person name="Zwiers L.-H."/>
            <person name="Turgeon B.G."/>
            <person name="Goodwin S.B."/>
            <person name="Spatafora J.W."/>
            <person name="Crous P.W."/>
            <person name="Grigoriev I.V."/>
        </authorList>
    </citation>
    <scope>NUCLEOTIDE SEQUENCE</scope>
    <source>
        <strain evidence="1">CBS 394.84</strain>
    </source>
</reference>
<dbReference type="EMBL" id="ML976616">
    <property type="protein sequence ID" value="KAF1844518.1"/>
    <property type="molecule type" value="Genomic_DNA"/>
</dbReference>
<gene>
    <name evidence="1" type="ORF">K460DRAFT_281809</name>
</gene>
<evidence type="ECO:0000313" key="1">
    <source>
        <dbReference type="EMBL" id="KAF1844518.1"/>
    </source>
</evidence>
<name>A0A9P4GEH2_9PLEO</name>
<sequence>NLVQDMITTLPKLRVLRLTHAPFFSREPWNCEEDDQKRQWRHGQVATEMMRYLAAKKSPIQVLAFSPSATKFTSPGSLDENRHLGPNYYYVRGETTVTPGGGYKPSQVVAVPASRDLSARYAGESPILAPQARAPQI</sequence>
<organism evidence="1 2">
    <name type="scientific">Cucurbitaria berberidis CBS 394.84</name>
    <dbReference type="NCBI Taxonomy" id="1168544"/>
    <lineage>
        <taxon>Eukaryota</taxon>
        <taxon>Fungi</taxon>
        <taxon>Dikarya</taxon>
        <taxon>Ascomycota</taxon>
        <taxon>Pezizomycotina</taxon>
        <taxon>Dothideomycetes</taxon>
        <taxon>Pleosporomycetidae</taxon>
        <taxon>Pleosporales</taxon>
        <taxon>Pleosporineae</taxon>
        <taxon>Cucurbitariaceae</taxon>
        <taxon>Cucurbitaria</taxon>
    </lineage>
</organism>
<accession>A0A9P4GEH2</accession>
<proteinExistence type="predicted"/>
<keyword evidence="2" id="KW-1185">Reference proteome</keyword>
<evidence type="ECO:0000313" key="2">
    <source>
        <dbReference type="Proteomes" id="UP000800039"/>
    </source>
</evidence>
<feature type="non-terminal residue" evidence="1">
    <location>
        <position position="1"/>
    </location>
</feature>
<dbReference type="GeneID" id="63845774"/>
<comment type="caution">
    <text evidence="1">The sequence shown here is derived from an EMBL/GenBank/DDBJ whole genome shotgun (WGS) entry which is preliminary data.</text>
</comment>
<dbReference type="AlphaFoldDB" id="A0A9P4GEH2"/>